<keyword evidence="3" id="KW-0732">Signal</keyword>
<gene>
    <name evidence="6" type="ORF">BLNAU_4294</name>
</gene>
<sequence>MKNEGSESLLMFVPLLFLIFSSNHCFPSLCECGDVQVVVLICNDIVEGLKFMHTHPSGPTAHGDLKPENILLTVDNRAILCDLGAADEERVVTSMSAGEIGTYEYNSPERLNDDKMRGTPESDIWSVGVILHRMVTGRSLFMGSSLPKMIREITDFTETKVASTIPGEIRDVLLRLLDPKPALRVKSSQIVDECLFERILGQKTPLSKMRDTLNQRLTKRIDDITHFRFESENEKSSLASNFLHHLATTPSTVTVFRWTKFEYGPTCTLDQINIPYHPSFLIGDLAEVYHLGEHFLVGRRFLDTNKTLCEEEITPDTKLTAFPEVIGDPIFVEIVGKCIVPIETFYLDHEPLSAIIKQIRPFFFSPSTPYTLETEDHRQLDLNIPWDEQDIKPFSLLILDYCQPYNKCYQIFVRTLNGGTITCEVSAVDTIDLVKKQVEAQINHPADRQRMTESEQQLDLFQKQFLNKPVLWYGYVEEKTESHAIFVMPSIYRDTEPRVLLKLPQGSLDTQDFVDGQWSYFKGRLKGFSNKVYKNPEGSDYSAIIESNTDATYASHPYDLDLTFIQFEEYFGTFYHSPCQLRYEKYWKDTPIDVIGSFIEGFFAYGQFRIYQFIIERPSKPTTFSGKWCDKIGVRVAITQSGDIQRFITENKRLEIVVVPHARDGSPHVFNLIQIVGPRLQAPTTIRGTTRQNNGNGAEGLA</sequence>
<feature type="signal peptide" evidence="3">
    <location>
        <begin position="1"/>
        <end position="25"/>
    </location>
</feature>
<keyword evidence="7" id="KW-1185">Reference proteome</keyword>
<dbReference type="Proteomes" id="UP001281761">
    <property type="component" value="Unassembled WGS sequence"/>
</dbReference>
<dbReference type="PROSITE" id="PS50053">
    <property type="entry name" value="UBIQUITIN_2"/>
    <property type="match status" value="1"/>
</dbReference>
<dbReference type="SUPFAM" id="SSF56112">
    <property type="entry name" value="Protein kinase-like (PK-like)"/>
    <property type="match status" value="1"/>
</dbReference>
<accession>A0ABQ9YAA1</accession>
<dbReference type="InterPro" id="IPR000626">
    <property type="entry name" value="Ubiquitin-like_dom"/>
</dbReference>
<dbReference type="PANTHER" id="PTHR24346">
    <property type="entry name" value="MAP/MICROTUBULE AFFINITY-REGULATING KINASE"/>
    <property type="match status" value="1"/>
</dbReference>
<protein>
    <recommendedName>
        <fullName evidence="8">Protein kinase domain-containing protein</fullName>
    </recommendedName>
</protein>
<dbReference type="InterPro" id="IPR029071">
    <property type="entry name" value="Ubiquitin-like_domsf"/>
</dbReference>
<dbReference type="Gene3D" id="1.10.510.10">
    <property type="entry name" value="Transferase(Phosphotransferase) domain 1"/>
    <property type="match status" value="1"/>
</dbReference>
<evidence type="ECO:0000256" key="3">
    <source>
        <dbReference type="SAM" id="SignalP"/>
    </source>
</evidence>
<dbReference type="SMART" id="SM00220">
    <property type="entry name" value="S_TKc"/>
    <property type="match status" value="1"/>
</dbReference>
<dbReference type="PANTHER" id="PTHR24346:SF30">
    <property type="entry name" value="MATERNAL EMBRYONIC LEUCINE ZIPPER KINASE"/>
    <property type="match status" value="1"/>
</dbReference>
<keyword evidence="2" id="KW-0067">ATP-binding</keyword>
<evidence type="ECO:0000256" key="1">
    <source>
        <dbReference type="ARBA" id="ARBA00022741"/>
    </source>
</evidence>
<evidence type="ECO:0000313" key="7">
    <source>
        <dbReference type="Proteomes" id="UP001281761"/>
    </source>
</evidence>
<evidence type="ECO:0000256" key="2">
    <source>
        <dbReference type="ARBA" id="ARBA00022840"/>
    </source>
</evidence>
<evidence type="ECO:0000259" key="5">
    <source>
        <dbReference type="PROSITE" id="PS50053"/>
    </source>
</evidence>
<dbReference type="InterPro" id="IPR000719">
    <property type="entry name" value="Prot_kinase_dom"/>
</dbReference>
<evidence type="ECO:0008006" key="8">
    <source>
        <dbReference type="Google" id="ProtNLM"/>
    </source>
</evidence>
<comment type="caution">
    <text evidence="6">The sequence shown here is derived from an EMBL/GenBank/DDBJ whole genome shotgun (WGS) entry which is preliminary data.</text>
</comment>
<dbReference type="Gene3D" id="3.10.20.90">
    <property type="entry name" value="Phosphatidylinositol 3-kinase Catalytic Subunit, Chain A, domain 1"/>
    <property type="match status" value="1"/>
</dbReference>
<dbReference type="Pfam" id="PF00069">
    <property type="entry name" value="Pkinase"/>
    <property type="match status" value="1"/>
</dbReference>
<organism evidence="6 7">
    <name type="scientific">Blattamonas nauphoetae</name>
    <dbReference type="NCBI Taxonomy" id="2049346"/>
    <lineage>
        <taxon>Eukaryota</taxon>
        <taxon>Metamonada</taxon>
        <taxon>Preaxostyla</taxon>
        <taxon>Oxymonadida</taxon>
        <taxon>Blattamonas</taxon>
    </lineage>
</organism>
<reference evidence="6 7" key="1">
    <citation type="journal article" date="2022" name="bioRxiv">
        <title>Genomics of Preaxostyla Flagellates Illuminates Evolutionary Transitions and the Path Towards Mitochondrial Loss.</title>
        <authorList>
            <person name="Novak L.V.F."/>
            <person name="Treitli S.C."/>
            <person name="Pyrih J."/>
            <person name="Halakuc P."/>
            <person name="Pipaliya S.V."/>
            <person name="Vacek V."/>
            <person name="Brzon O."/>
            <person name="Soukal P."/>
            <person name="Eme L."/>
            <person name="Dacks J.B."/>
            <person name="Karnkowska A."/>
            <person name="Elias M."/>
            <person name="Hampl V."/>
        </authorList>
    </citation>
    <scope>NUCLEOTIDE SEQUENCE [LARGE SCALE GENOMIC DNA]</scope>
    <source>
        <strain evidence="6">NAU3</strain>
        <tissue evidence="6">Gut</tissue>
    </source>
</reference>
<name>A0ABQ9YAA1_9EUKA</name>
<proteinExistence type="predicted"/>
<dbReference type="InterPro" id="IPR011009">
    <property type="entry name" value="Kinase-like_dom_sf"/>
</dbReference>
<feature type="domain" description="Protein kinase" evidence="4">
    <location>
        <begin position="1"/>
        <end position="196"/>
    </location>
</feature>
<dbReference type="PROSITE" id="PS50011">
    <property type="entry name" value="PROTEIN_KINASE_DOM"/>
    <property type="match status" value="1"/>
</dbReference>
<dbReference type="SUPFAM" id="SSF54236">
    <property type="entry name" value="Ubiquitin-like"/>
    <property type="match status" value="1"/>
</dbReference>
<evidence type="ECO:0000313" key="6">
    <source>
        <dbReference type="EMBL" id="KAK2960639.1"/>
    </source>
</evidence>
<evidence type="ECO:0000259" key="4">
    <source>
        <dbReference type="PROSITE" id="PS50011"/>
    </source>
</evidence>
<feature type="domain" description="Ubiquitin-like" evidence="5">
    <location>
        <begin position="409"/>
        <end position="459"/>
    </location>
</feature>
<feature type="chain" id="PRO_5047362941" description="Protein kinase domain-containing protein" evidence="3">
    <location>
        <begin position="26"/>
        <end position="702"/>
    </location>
</feature>
<keyword evidence="1" id="KW-0547">Nucleotide-binding</keyword>
<dbReference type="EMBL" id="JARBJD010000021">
    <property type="protein sequence ID" value="KAK2960639.1"/>
    <property type="molecule type" value="Genomic_DNA"/>
</dbReference>